<evidence type="ECO:0000313" key="2">
    <source>
        <dbReference type="Proteomes" id="UP000031599"/>
    </source>
</evidence>
<dbReference type="Proteomes" id="UP000031599">
    <property type="component" value="Unassembled WGS sequence"/>
</dbReference>
<evidence type="ECO:0000313" key="1">
    <source>
        <dbReference type="EMBL" id="KIG18333.1"/>
    </source>
</evidence>
<sequence length="326" mass="35872">MPLCAGDLLAFEAILGRIEDDLGFSVEEKVSVSIWPEETWETAREHYCPADPRIIGCTSADGTVIHTTRYALEHELVHAPIPYFVPFFVEGLADVYGGELTRFGVTAPADNLGLSALNVDRRTARHFVRWLRETWGTAKLGELVRLGKHADKRFADVYGLDFAAAEAMYFAEAPYGYPSLDTCDGAPLDFMDDLGGWRTIVDIDCDTKEDVRARGTALMVERTFVIPAAGYYSVSSNAFGIFLSRCATGPLEEAIRADAFLGVDVPPSYWGDIDEEFHFYEGGPILDLYFEAGKHEIGLALLGYDGGEVNLAIWPSLGPRPVEGEP</sequence>
<dbReference type="EMBL" id="JMCC02000013">
    <property type="protein sequence ID" value="KIG18333.1"/>
    <property type="molecule type" value="Genomic_DNA"/>
</dbReference>
<accession>A0A0C2A4M3</accession>
<reference evidence="1 2" key="1">
    <citation type="submission" date="2014-12" db="EMBL/GenBank/DDBJ databases">
        <title>Genome assembly of Enhygromyxa salina DSM 15201.</title>
        <authorList>
            <person name="Sharma G."/>
            <person name="Subramanian S."/>
        </authorList>
    </citation>
    <scope>NUCLEOTIDE SEQUENCE [LARGE SCALE GENOMIC DNA]</scope>
    <source>
        <strain evidence="1 2">DSM 15201</strain>
    </source>
</reference>
<proteinExistence type="predicted"/>
<protein>
    <submittedName>
        <fullName evidence="1">Uncharacterized protein</fullName>
    </submittedName>
</protein>
<gene>
    <name evidence="1" type="ORF">DB30_01442</name>
</gene>
<name>A0A0C2A4M3_9BACT</name>
<comment type="caution">
    <text evidence="1">The sequence shown here is derived from an EMBL/GenBank/DDBJ whole genome shotgun (WGS) entry which is preliminary data.</text>
</comment>
<dbReference type="AlphaFoldDB" id="A0A0C2A4M3"/>
<organism evidence="1 2">
    <name type="scientific">Enhygromyxa salina</name>
    <dbReference type="NCBI Taxonomy" id="215803"/>
    <lineage>
        <taxon>Bacteria</taxon>
        <taxon>Pseudomonadati</taxon>
        <taxon>Myxococcota</taxon>
        <taxon>Polyangia</taxon>
        <taxon>Nannocystales</taxon>
        <taxon>Nannocystaceae</taxon>
        <taxon>Enhygromyxa</taxon>
    </lineage>
</organism>